<evidence type="ECO:0000313" key="2">
    <source>
        <dbReference type="Proteomes" id="UP000235145"/>
    </source>
</evidence>
<dbReference type="PANTHER" id="PTHR43025:SF3">
    <property type="entry name" value="MONOGALACTOSYLDIACYLGLYCEROL SYNTHASE 1, CHLOROPLASTIC"/>
    <property type="match status" value="1"/>
</dbReference>
<dbReference type="SUPFAM" id="SSF53756">
    <property type="entry name" value="UDP-Glycosyltransferase/glycogen phosphorylase"/>
    <property type="match status" value="1"/>
</dbReference>
<dbReference type="Proteomes" id="UP000235145">
    <property type="component" value="Unassembled WGS sequence"/>
</dbReference>
<reference evidence="1 2" key="1">
    <citation type="journal article" date="2017" name="Nat. Commun.">
        <title>Genome assembly with in vitro proximity ligation data and whole-genome triplication in lettuce.</title>
        <authorList>
            <person name="Reyes-Chin-Wo S."/>
            <person name="Wang Z."/>
            <person name="Yang X."/>
            <person name="Kozik A."/>
            <person name="Arikit S."/>
            <person name="Song C."/>
            <person name="Xia L."/>
            <person name="Froenicke L."/>
            <person name="Lavelle D.O."/>
            <person name="Truco M.J."/>
            <person name="Xia R."/>
            <person name="Zhu S."/>
            <person name="Xu C."/>
            <person name="Xu H."/>
            <person name="Xu X."/>
            <person name="Cox K."/>
            <person name="Korf I."/>
            <person name="Meyers B.C."/>
            <person name="Michelmore R.W."/>
        </authorList>
    </citation>
    <scope>NUCLEOTIDE SEQUENCE [LARGE SCALE GENOMIC DNA]</scope>
    <source>
        <strain evidence="2">cv. Salinas</strain>
        <tissue evidence="1">Seedlings</tissue>
    </source>
</reference>
<accession>A0A9R1VA66</accession>
<dbReference type="Gene3D" id="3.40.50.2000">
    <property type="entry name" value="Glycogen Phosphorylase B"/>
    <property type="match status" value="1"/>
</dbReference>
<gene>
    <name evidence="1" type="ORF">LSAT_V11C600335370</name>
</gene>
<evidence type="ECO:0000313" key="1">
    <source>
        <dbReference type="EMBL" id="KAJ0201113.1"/>
    </source>
</evidence>
<proteinExistence type="predicted"/>
<dbReference type="PANTHER" id="PTHR43025">
    <property type="entry name" value="MONOGALACTOSYLDIACYLGLYCEROL SYNTHASE"/>
    <property type="match status" value="1"/>
</dbReference>
<sequence>MEECMGACDCIITKAGRGTIIEAMIPDLTVILNDYIVDQEVENVPYVVENGCGKFSKSPKEIVEIVGQWFGPKAHEHKTMIVIDLN</sequence>
<comment type="caution">
    <text evidence="1">The sequence shown here is derived from an EMBL/GenBank/DDBJ whole genome shotgun (WGS) entry which is preliminary data.</text>
</comment>
<keyword evidence="2" id="KW-1185">Reference proteome</keyword>
<dbReference type="EMBL" id="NBSK02000006">
    <property type="protein sequence ID" value="KAJ0201113.1"/>
    <property type="molecule type" value="Genomic_DNA"/>
</dbReference>
<dbReference type="InterPro" id="IPR050519">
    <property type="entry name" value="Glycosyltransf_28_UgtP"/>
</dbReference>
<protein>
    <recommendedName>
        <fullName evidence="3">Glycosyl transferase family 28 C-terminal domain-containing protein</fullName>
    </recommendedName>
</protein>
<name>A0A9R1VA66_LACSA</name>
<dbReference type="AlphaFoldDB" id="A0A9R1VA66"/>
<evidence type="ECO:0008006" key="3">
    <source>
        <dbReference type="Google" id="ProtNLM"/>
    </source>
</evidence>
<organism evidence="1 2">
    <name type="scientific">Lactuca sativa</name>
    <name type="common">Garden lettuce</name>
    <dbReference type="NCBI Taxonomy" id="4236"/>
    <lineage>
        <taxon>Eukaryota</taxon>
        <taxon>Viridiplantae</taxon>
        <taxon>Streptophyta</taxon>
        <taxon>Embryophyta</taxon>
        <taxon>Tracheophyta</taxon>
        <taxon>Spermatophyta</taxon>
        <taxon>Magnoliopsida</taxon>
        <taxon>eudicotyledons</taxon>
        <taxon>Gunneridae</taxon>
        <taxon>Pentapetalae</taxon>
        <taxon>asterids</taxon>
        <taxon>campanulids</taxon>
        <taxon>Asterales</taxon>
        <taxon>Asteraceae</taxon>
        <taxon>Cichorioideae</taxon>
        <taxon>Cichorieae</taxon>
        <taxon>Lactucinae</taxon>
        <taxon>Lactuca</taxon>
    </lineage>
</organism>